<keyword evidence="1" id="KW-1015">Disulfide bond</keyword>
<comment type="caution">
    <text evidence="3">The sequence shown here is derived from an EMBL/GenBank/DDBJ whole genome shotgun (WGS) entry which is preliminary data.</text>
</comment>
<evidence type="ECO:0008006" key="5">
    <source>
        <dbReference type="Google" id="ProtNLM"/>
    </source>
</evidence>
<keyword evidence="2" id="KW-0732">Signal</keyword>
<evidence type="ECO:0000313" key="3">
    <source>
        <dbReference type="EMBL" id="KAK7116848.1"/>
    </source>
</evidence>
<protein>
    <recommendedName>
        <fullName evidence="5">Sushi domain-containing protein</fullName>
    </recommendedName>
</protein>
<dbReference type="EMBL" id="JBAMIC010000001">
    <property type="protein sequence ID" value="KAK7116848.1"/>
    <property type="molecule type" value="Genomic_DNA"/>
</dbReference>
<gene>
    <name evidence="3" type="ORF">V1264_002459</name>
</gene>
<dbReference type="AlphaFoldDB" id="A0AAN9C4P9"/>
<dbReference type="Proteomes" id="UP001374579">
    <property type="component" value="Unassembled WGS sequence"/>
</dbReference>
<evidence type="ECO:0000256" key="1">
    <source>
        <dbReference type="ARBA" id="ARBA00023157"/>
    </source>
</evidence>
<proteinExistence type="predicted"/>
<organism evidence="3 4">
    <name type="scientific">Littorina saxatilis</name>
    <dbReference type="NCBI Taxonomy" id="31220"/>
    <lineage>
        <taxon>Eukaryota</taxon>
        <taxon>Metazoa</taxon>
        <taxon>Spiralia</taxon>
        <taxon>Lophotrochozoa</taxon>
        <taxon>Mollusca</taxon>
        <taxon>Gastropoda</taxon>
        <taxon>Caenogastropoda</taxon>
        <taxon>Littorinimorpha</taxon>
        <taxon>Littorinoidea</taxon>
        <taxon>Littorinidae</taxon>
        <taxon>Littorina</taxon>
    </lineage>
</organism>
<accession>A0AAN9C4P9</accession>
<evidence type="ECO:0000313" key="4">
    <source>
        <dbReference type="Proteomes" id="UP001374579"/>
    </source>
</evidence>
<dbReference type="SUPFAM" id="SSF57535">
    <property type="entry name" value="Complement control module/SCR domain"/>
    <property type="match status" value="1"/>
</dbReference>
<evidence type="ECO:0000256" key="2">
    <source>
        <dbReference type="SAM" id="SignalP"/>
    </source>
</evidence>
<dbReference type="InterPro" id="IPR035976">
    <property type="entry name" value="Sushi/SCR/CCP_sf"/>
</dbReference>
<name>A0AAN9C4P9_9CAEN</name>
<feature type="signal peptide" evidence="2">
    <location>
        <begin position="1"/>
        <end position="24"/>
    </location>
</feature>
<feature type="chain" id="PRO_5042872753" description="Sushi domain-containing protein" evidence="2">
    <location>
        <begin position="25"/>
        <end position="358"/>
    </location>
</feature>
<keyword evidence="4" id="KW-1185">Reference proteome</keyword>
<reference evidence="3 4" key="1">
    <citation type="submission" date="2024-02" db="EMBL/GenBank/DDBJ databases">
        <title>Chromosome-scale genome assembly of the rough periwinkle Littorina saxatilis.</title>
        <authorList>
            <person name="De Jode A."/>
            <person name="Faria R."/>
            <person name="Formenti G."/>
            <person name="Sims Y."/>
            <person name="Smith T.P."/>
            <person name="Tracey A."/>
            <person name="Wood J.M.D."/>
            <person name="Zagrodzka Z.B."/>
            <person name="Johannesson K."/>
            <person name="Butlin R.K."/>
            <person name="Leder E.H."/>
        </authorList>
    </citation>
    <scope>NUCLEOTIDE SEQUENCE [LARGE SCALE GENOMIC DNA]</scope>
    <source>
        <strain evidence="3">Snail1</strain>
        <tissue evidence="3">Muscle</tissue>
    </source>
</reference>
<sequence>MPGSVSKNVLVWLQLVSLSAPSVGLLPERRLDAIGAYTLVNSRQCQRLCWYRLLCTSFSFHDNAGQGSNCVLHSRHVEDAPTVDHNPPEWSEHIVQSPSSTANNNNNNNNINVCSMSRPCAPAEVCVPESNGASRCASLPAHCGDPNPIPDSKFAVSSRMQGAIATLHCASDLVEIPRNVSMEIECQVNGRWTAVPGECMQAVYRHPTTPLQVPLPWLPWDGWKACLKGVFAGTQRMYLDLLTANKQDSVAHIDFRHDLGPYTETLLVSTSVGGRYHPQPYLGTSPPMLLKQGDVFQVTLHYDVTGDALLIELLRNDVEQSTWSVPLTGTPRLDLTPARFLRVSSDPMLTYVNLVAGC</sequence>